<organism evidence="2 3">
    <name type="scientific">Borrelia turicatae</name>
    <dbReference type="NCBI Taxonomy" id="142"/>
    <lineage>
        <taxon>Bacteria</taxon>
        <taxon>Pseudomonadati</taxon>
        <taxon>Spirochaetota</taxon>
        <taxon>Spirochaetia</taxon>
        <taxon>Spirochaetales</taxon>
        <taxon>Borreliaceae</taxon>
        <taxon>Borrelia</taxon>
    </lineage>
</organism>
<accession>A0A172XBN5</accession>
<dbReference type="Gene3D" id="3.30.1380.10">
    <property type="match status" value="1"/>
</dbReference>
<dbReference type="GO" id="GO:0006508">
    <property type="term" value="P:proteolysis"/>
    <property type="evidence" value="ECO:0007669"/>
    <property type="project" value="InterPro"/>
</dbReference>
<keyword evidence="2" id="KW-0121">Carboxypeptidase</keyword>
<dbReference type="PANTHER" id="PTHR34385">
    <property type="entry name" value="D-ALANYL-D-ALANINE CARBOXYPEPTIDASE"/>
    <property type="match status" value="1"/>
</dbReference>
<dbReference type="AlphaFoldDB" id="A0A172XBN5"/>
<evidence type="ECO:0000313" key="3">
    <source>
        <dbReference type="Proteomes" id="UP000264231"/>
    </source>
</evidence>
<reference evidence="2 3" key="1">
    <citation type="submission" date="2016-05" db="EMBL/GenBank/DDBJ databases">
        <title>Chromosome and linear plasmid sequence of a 2015 human isolate of tick-borne relapsing fever spirochete, Borrelia turicatae.</title>
        <authorList>
            <person name="Kingry L.C."/>
            <person name="Dhwani B."/>
            <person name="Replogle A."/>
            <person name="Sexton C."/>
            <person name="Rowe L."/>
            <person name="Stermole B.M."/>
            <person name="Christensen A.M."/>
            <person name="Schriefer M.E."/>
        </authorList>
    </citation>
    <scope>NUCLEOTIDE SEQUENCE [LARGE SCALE GENOMIC DNA]</scope>
    <source>
        <strain evidence="2 3">BTE5EL</strain>
    </source>
</reference>
<dbReference type="InterPro" id="IPR058193">
    <property type="entry name" value="VanY/YodJ_core_dom"/>
</dbReference>
<proteinExistence type="predicted"/>
<dbReference type="SUPFAM" id="SSF55166">
    <property type="entry name" value="Hedgehog/DD-peptidase"/>
    <property type="match status" value="1"/>
</dbReference>
<evidence type="ECO:0000313" key="2">
    <source>
        <dbReference type="EMBL" id="ANF34043.1"/>
    </source>
</evidence>
<dbReference type="CDD" id="cd14852">
    <property type="entry name" value="LD-carboxypeptidase"/>
    <property type="match status" value="1"/>
</dbReference>
<feature type="domain" description="D-alanyl-D-alanine carboxypeptidase-like core" evidence="1">
    <location>
        <begin position="104"/>
        <end position="227"/>
    </location>
</feature>
<dbReference type="Proteomes" id="UP000264231">
    <property type="component" value="Chromosome"/>
</dbReference>
<sequence length="264" mass="31210">MRSLNIFSLILLVNNLTLQANTISRKDFKSLFKIIKILDKSYQKQIKEKPIQFIKELKPLLEAEKNDLLILVNKKIPIPKGYNPTDLVYLKDFKELKNIGKKNLKLRKILIDDLTNLVKAGRENGLQIKIVSAYRTREYQKFLFEHNVKTYGLKLAKIQSAIPDHSQHQLGTTIDFIQIDDNLLNTKAGKWLYENSFKHGFSLSYPKDHEIETGYKSEPWHYMYIGKQACILQKKYFNNLQYKLFKFWHEHKKELSTLIQKYTN</sequence>
<keyword evidence="2" id="KW-0378">Hydrolase</keyword>
<dbReference type="GO" id="GO:0004180">
    <property type="term" value="F:carboxypeptidase activity"/>
    <property type="evidence" value="ECO:0007669"/>
    <property type="project" value="UniProtKB-KW"/>
</dbReference>
<gene>
    <name evidence="2" type="ORF">A7978_02910</name>
</gene>
<dbReference type="PANTHER" id="PTHR34385:SF1">
    <property type="entry name" value="PEPTIDOGLYCAN L-ALANYL-D-GLUTAMATE ENDOPEPTIDASE CWLK"/>
    <property type="match status" value="1"/>
</dbReference>
<protein>
    <submittedName>
        <fullName evidence="2">D-alanyl-D-alanine carboxypeptidase</fullName>
    </submittedName>
</protein>
<dbReference type="RefSeq" id="WP_011772524.1">
    <property type="nucleotide sequence ID" value="NZ_CP015629.1"/>
</dbReference>
<dbReference type="Pfam" id="PF02557">
    <property type="entry name" value="VanY"/>
    <property type="match status" value="1"/>
</dbReference>
<dbReference type="OMA" id="WHYLYIG"/>
<name>A0A172XBN5_BORTU</name>
<dbReference type="InterPro" id="IPR052179">
    <property type="entry name" value="DD-CPase-like"/>
</dbReference>
<dbReference type="EMBL" id="CP015629">
    <property type="protein sequence ID" value="ANF34043.1"/>
    <property type="molecule type" value="Genomic_DNA"/>
</dbReference>
<dbReference type="InterPro" id="IPR003709">
    <property type="entry name" value="VanY-like_core_dom"/>
</dbReference>
<dbReference type="InterPro" id="IPR009045">
    <property type="entry name" value="Zn_M74/Hedgehog-like"/>
</dbReference>
<keyword evidence="2" id="KW-0645">Protease</keyword>
<evidence type="ECO:0000259" key="1">
    <source>
        <dbReference type="Pfam" id="PF02557"/>
    </source>
</evidence>